<evidence type="ECO:0000313" key="2">
    <source>
        <dbReference type="Proteomes" id="UP000327013"/>
    </source>
</evidence>
<keyword evidence="2" id="KW-1185">Reference proteome</keyword>
<comment type="caution">
    <text evidence="1">The sequence shown here is derived from an EMBL/GenBank/DDBJ whole genome shotgun (WGS) entry which is preliminary data.</text>
</comment>
<accession>A0A5N6KNG1</accession>
<protein>
    <submittedName>
        <fullName evidence="1">Uncharacterized protein</fullName>
    </submittedName>
</protein>
<dbReference type="EMBL" id="VIBQ01000009">
    <property type="protein sequence ID" value="KAB8336754.1"/>
    <property type="molecule type" value="Genomic_DNA"/>
</dbReference>
<name>A0A5N6KNG1_9ROSI</name>
<reference evidence="1 2" key="1">
    <citation type="submission" date="2019-06" db="EMBL/GenBank/DDBJ databases">
        <title>A chromosomal-level reference genome of Carpinus fangiana (Coryloideae, Betulaceae).</title>
        <authorList>
            <person name="Yang X."/>
            <person name="Wang Z."/>
            <person name="Zhang L."/>
            <person name="Hao G."/>
            <person name="Liu J."/>
            <person name="Yang Y."/>
        </authorList>
    </citation>
    <scope>NUCLEOTIDE SEQUENCE [LARGE SCALE GENOMIC DNA]</scope>
    <source>
        <strain evidence="1">Cfa_2016G</strain>
        <tissue evidence="1">Leaf</tissue>
    </source>
</reference>
<evidence type="ECO:0000313" key="1">
    <source>
        <dbReference type="EMBL" id="KAB8336754.1"/>
    </source>
</evidence>
<proteinExistence type="predicted"/>
<dbReference type="Proteomes" id="UP000327013">
    <property type="component" value="Unassembled WGS sequence"/>
</dbReference>
<dbReference type="AlphaFoldDB" id="A0A5N6KNG1"/>
<organism evidence="1 2">
    <name type="scientific">Carpinus fangiana</name>
    <dbReference type="NCBI Taxonomy" id="176857"/>
    <lineage>
        <taxon>Eukaryota</taxon>
        <taxon>Viridiplantae</taxon>
        <taxon>Streptophyta</taxon>
        <taxon>Embryophyta</taxon>
        <taxon>Tracheophyta</taxon>
        <taxon>Spermatophyta</taxon>
        <taxon>Magnoliopsida</taxon>
        <taxon>eudicotyledons</taxon>
        <taxon>Gunneridae</taxon>
        <taxon>Pentapetalae</taxon>
        <taxon>rosids</taxon>
        <taxon>fabids</taxon>
        <taxon>Fagales</taxon>
        <taxon>Betulaceae</taxon>
        <taxon>Carpinus</taxon>
    </lineage>
</organism>
<sequence>MEKGEHVASAMNDSASAPGAYSASLAESPIMQGNVGRRNAGPKFERGKGYIALQYSPPVWKNAAGAPFVRSSPGTPATSRLS</sequence>
<gene>
    <name evidence="1" type="ORF">FH972_021063</name>
</gene>